<comment type="caution">
    <text evidence="3">The sequence shown here is derived from an EMBL/GenBank/DDBJ whole genome shotgun (WGS) entry which is preliminary data.</text>
</comment>
<gene>
    <name evidence="3" type="ORF">WUBG_17571</name>
</gene>
<dbReference type="GO" id="GO:0030422">
    <property type="term" value="P:siRNA processing"/>
    <property type="evidence" value="ECO:0007669"/>
    <property type="project" value="TreeGrafter"/>
</dbReference>
<feature type="domain" description="RDRP core" evidence="2">
    <location>
        <begin position="1"/>
        <end position="89"/>
    </location>
</feature>
<evidence type="ECO:0000259" key="2">
    <source>
        <dbReference type="Pfam" id="PF05183"/>
    </source>
</evidence>
<dbReference type="Proteomes" id="UP000004810">
    <property type="component" value="Unassembled WGS sequence"/>
</dbReference>
<dbReference type="EMBL" id="ADBV01018359">
    <property type="protein sequence ID" value="EJW71522.1"/>
    <property type="molecule type" value="Genomic_DNA"/>
</dbReference>
<dbReference type="GO" id="GO:0003723">
    <property type="term" value="F:RNA binding"/>
    <property type="evidence" value="ECO:0007669"/>
    <property type="project" value="UniProtKB-KW"/>
</dbReference>
<keyword evidence="1" id="KW-0696">RNA-directed RNA polymerase</keyword>
<organism evidence="3 4">
    <name type="scientific">Wuchereria bancrofti</name>
    <dbReference type="NCBI Taxonomy" id="6293"/>
    <lineage>
        <taxon>Eukaryota</taxon>
        <taxon>Metazoa</taxon>
        <taxon>Ecdysozoa</taxon>
        <taxon>Nematoda</taxon>
        <taxon>Chromadorea</taxon>
        <taxon>Rhabditida</taxon>
        <taxon>Spirurina</taxon>
        <taxon>Spiruromorpha</taxon>
        <taxon>Filarioidea</taxon>
        <taxon>Onchocercidae</taxon>
        <taxon>Wuchereria</taxon>
    </lineage>
</organism>
<keyword evidence="1" id="KW-0548">Nucleotidyltransferase</keyword>
<name>J9E3K1_WUCBA</name>
<dbReference type="PANTHER" id="PTHR23079:SF57">
    <property type="entry name" value="RNA-DIRECTED RNA POLYMERASE"/>
    <property type="match status" value="1"/>
</dbReference>
<evidence type="ECO:0000313" key="4">
    <source>
        <dbReference type="Proteomes" id="UP000004810"/>
    </source>
</evidence>
<evidence type="ECO:0000256" key="1">
    <source>
        <dbReference type="RuleBase" id="RU363098"/>
    </source>
</evidence>
<dbReference type="PANTHER" id="PTHR23079">
    <property type="entry name" value="RNA-DEPENDENT RNA POLYMERASE"/>
    <property type="match status" value="1"/>
</dbReference>
<dbReference type="InterPro" id="IPR007855">
    <property type="entry name" value="RDRP"/>
</dbReference>
<protein>
    <recommendedName>
        <fullName evidence="1">RNA-dependent RNA polymerase</fullName>
        <ecNumber evidence="1">2.7.7.48</ecNumber>
    </recommendedName>
</protein>
<comment type="catalytic activity">
    <reaction evidence="1">
        <text>RNA(n) + a ribonucleoside 5'-triphosphate = RNA(n+1) + diphosphate</text>
        <dbReference type="Rhea" id="RHEA:21248"/>
        <dbReference type="Rhea" id="RHEA-COMP:14527"/>
        <dbReference type="Rhea" id="RHEA-COMP:17342"/>
        <dbReference type="ChEBI" id="CHEBI:33019"/>
        <dbReference type="ChEBI" id="CHEBI:61557"/>
        <dbReference type="ChEBI" id="CHEBI:140395"/>
        <dbReference type="EC" id="2.7.7.48"/>
    </reaction>
</comment>
<dbReference type="Pfam" id="PF05183">
    <property type="entry name" value="RdRP"/>
    <property type="match status" value="1"/>
</dbReference>
<dbReference type="AlphaFoldDB" id="J9E3K1"/>
<reference evidence="4" key="1">
    <citation type="submission" date="2012-08" db="EMBL/GenBank/DDBJ databases">
        <title>The Genome Sequence of Wuchereria bancrofti.</title>
        <authorList>
            <person name="Nutman T.B."/>
            <person name="Fink D.L."/>
            <person name="Russ C."/>
            <person name="Young S."/>
            <person name="Zeng Q."/>
            <person name="Koehrsen M."/>
            <person name="Alvarado L."/>
            <person name="Berlin A."/>
            <person name="Chapman S.B."/>
            <person name="Chen Z."/>
            <person name="Freedman E."/>
            <person name="Gellesch M."/>
            <person name="Goldberg J."/>
            <person name="Griggs A."/>
            <person name="Gujja S."/>
            <person name="Heilman E.R."/>
            <person name="Heiman D."/>
            <person name="Hepburn T."/>
            <person name="Howarth C."/>
            <person name="Jen D."/>
            <person name="Larson L."/>
            <person name="Lewis B."/>
            <person name="Mehta T."/>
            <person name="Park D."/>
            <person name="Pearson M."/>
            <person name="Roberts A."/>
            <person name="Saif S."/>
            <person name="Shea T."/>
            <person name="Shenoy N."/>
            <person name="Sisk P."/>
            <person name="Stolte C."/>
            <person name="Sykes S."/>
            <person name="Walk T."/>
            <person name="White J."/>
            <person name="Yandava C."/>
            <person name="Haas B."/>
            <person name="Henn M.R."/>
            <person name="Nusbaum C."/>
            <person name="Birren B."/>
        </authorList>
    </citation>
    <scope>NUCLEOTIDE SEQUENCE [LARGE SCALE GENOMIC DNA]</scope>
    <source>
        <strain evidence="4">NA</strain>
    </source>
</reference>
<dbReference type="GO" id="GO:0003968">
    <property type="term" value="F:RNA-directed RNA polymerase activity"/>
    <property type="evidence" value="ECO:0007669"/>
    <property type="project" value="UniProtKB-KW"/>
</dbReference>
<keyword evidence="1" id="KW-0694">RNA-binding</keyword>
<sequence>MFGILDETGLLQYGQVFVQFTNDVFLKTPPKAAAKTIVKGFVLITKNPSIVAGDVRIFEAVDLPELRHLVDVVVFPQHGPRPHTDEMAG</sequence>
<accession>J9E3K1</accession>
<comment type="similarity">
    <text evidence="1">Belongs to the RdRP family.</text>
</comment>
<proteinExistence type="inferred from homology"/>
<dbReference type="GO" id="GO:0031380">
    <property type="term" value="C:nuclear RNA-directed RNA polymerase complex"/>
    <property type="evidence" value="ECO:0007669"/>
    <property type="project" value="TreeGrafter"/>
</dbReference>
<dbReference type="EC" id="2.7.7.48" evidence="1"/>
<keyword evidence="1" id="KW-0808">Transferase</keyword>
<evidence type="ECO:0000313" key="3">
    <source>
        <dbReference type="EMBL" id="EJW71522.1"/>
    </source>
</evidence>
<dbReference type="InterPro" id="IPR057596">
    <property type="entry name" value="RDRP_core"/>
</dbReference>